<dbReference type="AlphaFoldDB" id="A0A4Q9M412"/>
<keyword evidence="1" id="KW-0812">Transmembrane</keyword>
<dbReference type="InterPro" id="IPR031728">
    <property type="entry name" value="GlcAase_C"/>
</dbReference>
<dbReference type="OrthoDB" id="2796951at2759"/>
<reference evidence="3" key="1">
    <citation type="submission" date="2019-01" db="EMBL/GenBank/DDBJ databases">
        <title>Draft genome sequences of three monokaryotic isolates of the white-rot basidiomycete fungus Dichomitus squalens.</title>
        <authorList>
            <consortium name="DOE Joint Genome Institute"/>
            <person name="Lopez S.C."/>
            <person name="Andreopoulos B."/>
            <person name="Pangilinan J."/>
            <person name="Lipzen A."/>
            <person name="Riley R."/>
            <person name="Ahrendt S."/>
            <person name="Ng V."/>
            <person name="Barry K."/>
            <person name="Daum C."/>
            <person name="Grigoriev I.V."/>
            <person name="Hilden K.S."/>
            <person name="Makela M.R."/>
            <person name="de Vries R.P."/>
        </authorList>
    </citation>
    <scope>NUCLEOTIDE SEQUENCE [LARGE SCALE GENOMIC DNA]</scope>
    <source>
        <strain evidence="3">OM18370.1</strain>
    </source>
</reference>
<evidence type="ECO:0000259" key="2">
    <source>
        <dbReference type="Pfam" id="PF16862"/>
    </source>
</evidence>
<dbReference type="Gene3D" id="3.20.20.80">
    <property type="entry name" value="Glycosidases"/>
    <property type="match status" value="1"/>
</dbReference>
<feature type="domain" description="Beta-glucuronidase C-terminal" evidence="2">
    <location>
        <begin position="382"/>
        <end position="492"/>
    </location>
</feature>
<dbReference type="SUPFAM" id="SSF51445">
    <property type="entry name" value="(Trans)glycosidases"/>
    <property type="match status" value="1"/>
</dbReference>
<accession>A0A4Q9M412</accession>
<dbReference type="Pfam" id="PF16862">
    <property type="entry name" value="Glyco_hydro_79C"/>
    <property type="match status" value="1"/>
</dbReference>
<dbReference type="InterPro" id="IPR017853">
    <property type="entry name" value="GH"/>
</dbReference>
<evidence type="ECO:0000313" key="3">
    <source>
        <dbReference type="EMBL" id="TBU21614.1"/>
    </source>
</evidence>
<sequence length="582" mass="61165">MPLCVMNGRSDGRSACAWLWGSVGKNASFIQVPFLNLLATVADRAGRVRIRVGGNTQETATLVDSLPDNEMIAKDKTDATNPTDTPVLDFTAEMIYLLANVSSLVNAKWYLGIPFNDTSNLRLQIAEAAEAILGDNVLAFQVGNEPDLYVAHGHRPSGYNQTSYFDEFGIVVNAISNNANIPTRGNLVAPSLQGTWTLESVFDTGFLTSYGSAVSILSVEQYPDNNCAAAFPDAGFGTPVNPQDVFANYLTHNAGKNLIAQYLSAVPTAQQMGKQFMMFETNTASCGGFPGVSDSFGSALWAVDYGLQMAYSNFTGALLHIGGQDVSYNPFTPPPTNLSTTHGWTVGPIFYSTLVLAEALGTTNTSQVLDLNANSGSDQTPAYAIYENGALARMVLVNFMTEQDGQGAYTATISVGGGQTGEANGTPSQVKVKYLTAPSVAEKDNVTWANQTYRGRFECDGRLSGTEVIQTITCDTNANTCDIPVPAPGVALVFISSGAQGETDPSTTETYATTALTKTANTVSIDPSVLATSNGMSAKDRGLSSTSQGSSDAARTAGAVPGLVALLAFVLGACAVSGALRR</sequence>
<proteinExistence type="predicted"/>
<gene>
    <name evidence="3" type="ORF">BD311DRAFT_782813</name>
</gene>
<keyword evidence="1" id="KW-0472">Membrane</keyword>
<dbReference type="EMBL" id="ML143590">
    <property type="protein sequence ID" value="TBU21614.1"/>
    <property type="molecule type" value="Genomic_DNA"/>
</dbReference>
<dbReference type="PANTHER" id="PTHR36183">
    <property type="entry name" value="BETA-GLUCURONIDASE"/>
    <property type="match status" value="1"/>
</dbReference>
<evidence type="ECO:0000256" key="1">
    <source>
        <dbReference type="SAM" id="Phobius"/>
    </source>
</evidence>
<dbReference type="PANTHER" id="PTHR36183:SF2">
    <property type="entry name" value="BETA-GLUCURONIDASE C-TERMINAL DOMAIN-CONTAINING PROTEIN"/>
    <property type="match status" value="1"/>
</dbReference>
<dbReference type="Proteomes" id="UP000292957">
    <property type="component" value="Unassembled WGS sequence"/>
</dbReference>
<dbReference type="InterPro" id="IPR052974">
    <property type="entry name" value="GH79_Enzymes"/>
</dbReference>
<organism evidence="3">
    <name type="scientific">Dichomitus squalens</name>
    <dbReference type="NCBI Taxonomy" id="114155"/>
    <lineage>
        <taxon>Eukaryota</taxon>
        <taxon>Fungi</taxon>
        <taxon>Dikarya</taxon>
        <taxon>Basidiomycota</taxon>
        <taxon>Agaricomycotina</taxon>
        <taxon>Agaricomycetes</taxon>
        <taxon>Polyporales</taxon>
        <taxon>Polyporaceae</taxon>
        <taxon>Dichomitus</taxon>
    </lineage>
</organism>
<feature type="transmembrane region" description="Helical" evidence="1">
    <location>
        <begin position="559"/>
        <end position="580"/>
    </location>
</feature>
<keyword evidence="1" id="KW-1133">Transmembrane helix</keyword>
<name>A0A4Q9M412_9APHY</name>
<protein>
    <recommendedName>
        <fullName evidence="2">Beta-glucuronidase C-terminal domain-containing protein</fullName>
    </recommendedName>
</protein>